<dbReference type="EMBL" id="BMXB01000001">
    <property type="protein sequence ID" value="GHA28457.1"/>
    <property type="molecule type" value="Genomic_DNA"/>
</dbReference>
<protein>
    <recommendedName>
        <fullName evidence="3">Adhesin domain-containing protein</fullName>
    </recommendedName>
</protein>
<dbReference type="Proteomes" id="UP000610456">
    <property type="component" value="Unassembled WGS sequence"/>
</dbReference>
<evidence type="ECO:0000313" key="1">
    <source>
        <dbReference type="EMBL" id="GHA28457.1"/>
    </source>
</evidence>
<accession>A0A918VW10</accession>
<reference evidence="1" key="2">
    <citation type="submission" date="2020-09" db="EMBL/GenBank/DDBJ databases">
        <authorList>
            <person name="Sun Q."/>
            <person name="Kim S."/>
        </authorList>
    </citation>
    <scope>NUCLEOTIDE SEQUENCE</scope>
    <source>
        <strain evidence="1">KCTC 12719</strain>
    </source>
</reference>
<sequence length="452" mass="50419">MLLVFGSLSVSAQTKKLDKSYKTSANVTLDVDASHTNIIIEKWDKNEVQIEAFMEGGENGKDANKQLLESWKLQTSGNSGRVSIVSGGGGGMPVPPMDMSSFNGAMANLPEIIDPVMEMVGPLLESMSRNPLPPEVFEGMGDLQFDYSAYQKEGDKYMEKWEKKIEKKFGKDFEVSMEQWASNIEKDTVLWKKDIEIKMEKWGENFGASMEAWGEKFGKEMEKWAEQVEKEVEARYGDSGQNKIFVLPENSKKAKRTIRLKVPNDAKLELKVRHGEVNLAGRNSNVKADFSHSQFSANTISGKQTHIRAAYTPVNVKMWEYGELETTYVQNCDIASARSLKITSNSSDVKIGQILETGIISGTFGQLKISKLADGFNTLDITLENSDLELKLPNEAFNFNYNGSQSEIEYPVSIKGTPIKNYDTQIINGYHKSKSGNGTISIKAKYSDVVVK</sequence>
<comment type="caution">
    <text evidence="1">The sequence shown here is derived from an EMBL/GenBank/DDBJ whole genome shotgun (WGS) entry which is preliminary data.</text>
</comment>
<gene>
    <name evidence="1" type="ORF">GCM10007103_07590</name>
</gene>
<evidence type="ECO:0000313" key="2">
    <source>
        <dbReference type="Proteomes" id="UP000610456"/>
    </source>
</evidence>
<organism evidence="1 2">
    <name type="scientific">Salinimicrobium marinum</name>
    <dbReference type="NCBI Taxonomy" id="680283"/>
    <lineage>
        <taxon>Bacteria</taxon>
        <taxon>Pseudomonadati</taxon>
        <taxon>Bacteroidota</taxon>
        <taxon>Flavobacteriia</taxon>
        <taxon>Flavobacteriales</taxon>
        <taxon>Flavobacteriaceae</taxon>
        <taxon>Salinimicrobium</taxon>
    </lineage>
</organism>
<evidence type="ECO:0008006" key="3">
    <source>
        <dbReference type="Google" id="ProtNLM"/>
    </source>
</evidence>
<reference evidence="1" key="1">
    <citation type="journal article" date="2014" name="Int. J. Syst. Evol. Microbiol.">
        <title>Complete genome sequence of Corynebacterium casei LMG S-19264T (=DSM 44701T), isolated from a smear-ripened cheese.</title>
        <authorList>
            <consortium name="US DOE Joint Genome Institute (JGI-PGF)"/>
            <person name="Walter F."/>
            <person name="Albersmeier A."/>
            <person name="Kalinowski J."/>
            <person name="Ruckert C."/>
        </authorList>
    </citation>
    <scope>NUCLEOTIDE SEQUENCE</scope>
    <source>
        <strain evidence="1">KCTC 12719</strain>
    </source>
</reference>
<proteinExistence type="predicted"/>
<name>A0A918VW10_9FLAO</name>
<keyword evidence="2" id="KW-1185">Reference proteome</keyword>
<dbReference type="AlphaFoldDB" id="A0A918VW10"/>